<evidence type="ECO:0000313" key="2">
    <source>
        <dbReference type="RefSeq" id="XP_017320801.1"/>
    </source>
</evidence>
<dbReference type="KEGG" id="ipu:108264015"/>
<protein>
    <submittedName>
        <fullName evidence="2 3">Uncharacterized protein LOC108264015 isoform X1</fullName>
    </submittedName>
</protein>
<accession>A0A2D0QSV2</accession>
<evidence type="ECO:0000313" key="3">
    <source>
        <dbReference type="RefSeq" id="XP_017320803.1"/>
    </source>
</evidence>
<dbReference type="RefSeq" id="XP_053534025.1">
    <property type="nucleotide sequence ID" value="XM_053678050.1"/>
</dbReference>
<sequence length="314" mass="37450">MTCWDLWNLSVQLISIGFFKEEVQSVFTEDHSGLIFHSKEVHTEHCKALNENPKLRSIYGVKKSSVLNSLQYQYHCTDNYDDNIMHDLLEGVVQYELKLFFEYLVKQDYVSLNTLSDRIQSFNYGYTDRKNKPSGVKMDNKSKHLGLNDIQSWCLLHNTPLIFGYVIERNKNHWNFLLLLIQIVNVVFSYTITDGMICYLKHLICDHHTLFKELFPDKRLIPKHHLMIHYPRYIKKIGPLIHMWCMRFEAKHHIFKRCGKNFKNLIKPLVKQHQHQLAFNYENYCFRRFEFGPTTSKTICDLQGGEELRQTLYF</sequence>
<dbReference type="RefSeq" id="XP_053534026.1">
    <property type="nucleotide sequence ID" value="XM_053678051.1"/>
</dbReference>
<organism evidence="1 2">
    <name type="scientific">Ictalurus punctatus</name>
    <name type="common">Channel catfish</name>
    <name type="synonym">Silurus punctatus</name>
    <dbReference type="NCBI Taxonomy" id="7998"/>
    <lineage>
        <taxon>Eukaryota</taxon>
        <taxon>Metazoa</taxon>
        <taxon>Chordata</taxon>
        <taxon>Craniata</taxon>
        <taxon>Vertebrata</taxon>
        <taxon>Euteleostomi</taxon>
        <taxon>Actinopterygii</taxon>
        <taxon>Neopterygii</taxon>
        <taxon>Teleostei</taxon>
        <taxon>Ostariophysi</taxon>
        <taxon>Siluriformes</taxon>
        <taxon>Ictaluridae</taxon>
        <taxon>Ictalurus</taxon>
    </lineage>
</organism>
<reference evidence="2 3" key="2">
    <citation type="submission" date="2025-04" db="UniProtKB">
        <authorList>
            <consortium name="RefSeq"/>
        </authorList>
    </citation>
    <scope>IDENTIFICATION</scope>
    <source>
        <tissue evidence="2 3">Blood</tissue>
    </source>
</reference>
<dbReference type="OrthoDB" id="10034966at2759"/>
<gene>
    <name evidence="2 3 4 5 6" type="primary">LOC108264015</name>
</gene>
<dbReference type="PANTHER" id="PTHR31912:SF36">
    <property type="entry name" value="C2H2-TYPE DOMAIN-CONTAINING PROTEIN"/>
    <property type="match status" value="1"/>
</dbReference>
<keyword evidence="1" id="KW-1185">Reference proteome</keyword>
<dbReference type="Proteomes" id="UP000221080">
    <property type="component" value="Chromosome 4"/>
</dbReference>
<dbReference type="GeneID" id="108264015"/>
<evidence type="ECO:0000313" key="4">
    <source>
        <dbReference type="RefSeq" id="XP_017320806.1"/>
    </source>
</evidence>
<name>A0A2D0QSV2_ICTPU</name>
<reference evidence="1" key="1">
    <citation type="journal article" date="2016" name="Nat. Commun.">
        <title>The channel catfish genome sequence provides insights into the evolution of scale formation in teleosts.</title>
        <authorList>
            <person name="Liu Z."/>
            <person name="Liu S."/>
            <person name="Yao J."/>
            <person name="Bao L."/>
            <person name="Zhang J."/>
            <person name="Li Y."/>
            <person name="Jiang C."/>
            <person name="Sun L."/>
            <person name="Wang R."/>
            <person name="Zhang Y."/>
            <person name="Zhou T."/>
            <person name="Zeng Q."/>
            <person name="Fu Q."/>
            <person name="Gao S."/>
            <person name="Li N."/>
            <person name="Koren S."/>
            <person name="Jiang Y."/>
            <person name="Zimin A."/>
            <person name="Xu P."/>
            <person name="Phillippy A.M."/>
            <person name="Geng X."/>
            <person name="Song L."/>
            <person name="Sun F."/>
            <person name="Li C."/>
            <person name="Wang X."/>
            <person name="Chen A."/>
            <person name="Jin Y."/>
            <person name="Yuan Z."/>
            <person name="Yang Y."/>
            <person name="Tan S."/>
            <person name="Peatman E."/>
            <person name="Lu J."/>
            <person name="Qin Z."/>
            <person name="Dunham R."/>
            <person name="Li Z."/>
            <person name="Sonstegard T."/>
            <person name="Feng J."/>
            <person name="Danzmann R.G."/>
            <person name="Schroeder S."/>
            <person name="Scheffler B."/>
            <person name="Duke M.V."/>
            <person name="Ballard L."/>
            <person name="Kucuktas H."/>
            <person name="Kaltenboeck L."/>
            <person name="Liu H."/>
            <person name="Armbruster J."/>
            <person name="Xie Y."/>
            <person name="Kirby M.L."/>
            <person name="Tian Y."/>
            <person name="Flanagan M.E."/>
            <person name="Mu W."/>
            <person name="Waldbieser G.C."/>
        </authorList>
    </citation>
    <scope>NUCLEOTIDE SEQUENCE [LARGE SCALE GENOMIC DNA]</scope>
    <source>
        <strain evidence="1">SDA103</strain>
    </source>
</reference>
<evidence type="ECO:0000313" key="5">
    <source>
        <dbReference type="RefSeq" id="XP_053534025.1"/>
    </source>
</evidence>
<dbReference type="RefSeq" id="XP_017320806.1">
    <property type="nucleotide sequence ID" value="XM_017465317.3"/>
</dbReference>
<dbReference type="RefSeq" id="XP_017320801.1">
    <property type="nucleotide sequence ID" value="XM_017465312.3"/>
</dbReference>
<evidence type="ECO:0000313" key="6">
    <source>
        <dbReference type="RefSeq" id="XP_053534026.1"/>
    </source>
</evidence>
<evidence type="ECO:0000313" key="1">
    <source>
        <dbReference type="Proteomes" id="UP000221080"/>
    </source>
</evidence>
<proteinExistence type="predicted"/>
<dbReference type="PANTHER" id="PTHR31912">
    <property type="entry name" value="IP13529P"/>
    <property type="match status" value="1"/>
</dbReference>
<dbReference type="AlphaFoldDB" id="A0A2D0QSV2"/>
<dbReference type="RefSeq" id="XP_017320803.1">
    <property type="nucleotide sequence ID" value="XM_017465314.2"/>
</dbReference>